<keyword evidence="1" id="KW-0472">Membrane</keyword>
<keyword evidence="1" id="KW-0812">Transmembrane</keyword>
<keyword evidence="3" id="KW-1185">Reference proteome</keyword>
<gene>
    <name evidence="2" type="ORF">GO499_19265</name>
</gene>
<proteinExistence type="predicted"/>
<organism evidence="2 3">
    <name type="scientific">Algicella marina</name>
    <dbReference type="NCBI Taxonomy" id="2683284"/>
    <lineage>
        <taxon>Bacteria</taxon>
        <taxon>Pseudomonadati</taxon>
        <taxon>Pseudomonadota</taxon>
        <taxon>Alphaproteobacteria</taxon>
        <taxon>Rhodobacterales</taxon>
        <taxon>Paracoccaceae</taxon>
        <taxon>Algicella</taxon>
    </lineage>
</organism>
<feature type="transmembrane region" description="Helical" evidence="1">
    <location>
        <begin position="64"/>
        <end position="84"/>
    </location>
</feature>
<protein>
    <submittedName>
        <fullName evidence="2">Uncharacterized protein</fullName>
    </submittedName>
</protein>
<evidence type="ECO:0000256" key="1">
    <source>
        <dbReference type="SAM" id="Phobius"/>
    </source>
</evidence>
<dbReference type="Proteomes" id="UP000464495">
    <property type="component" value="Chromosome"/>
</dbReference>
<dbReference type="EMBL" id="CP046620">
    <property type="protein sequence ID" value="QHQ37170.1"/>
    <property type="molecule type" value="Genomic_DNA"/>
</dbReference>
<feature type="transmembrane region" description="Helical" evidence="1">
    <location>
        <begin position="96"/>
        <end position="117"/>
    </location>
</feature>
<keyword evidence="1" id="KW-1133">Transmembrane helix</keyword>
<sequence length="153" mass="16477">MIATHPFHTVWPDALDPSELKYSNLPPEVFLSLVLIGRYRALRTLTVVILTSSTARLMAFDRDINAILVTGTGITLAPFLFVEFTKKLSDHALGAALGWVAFAIATIAAVGVLLSVWRKASAPERWRQAEACAISLFAPCSFADPLSPPPASG</sequence>
<evidence type="ECO:0000313" key="3">
    <source>
        <dbReference type="Proteomes" id="UP000464495"/>
    </source>
</evidence>
<evidence type="ECO:0000313" key="2">
    <source>
        <dbReference type="EMBL" id="QHQ37170.1"/>
    </source>
</evidence>
<dbReference type="RefSeq" id="WP_161863711.1">
    <property type="nucleotide sequence ID" value="NZ_CP046620.1"/>
</dbReference>
<dbReference type="KEGG" id="amaq:GO499_19265"/>
<name>A0A6P1T658_9RHOB</name>
<dbReference type="AlphaFoldDB" id="A0A6P1T658"/>
<reference evidence="2 3" key="1">
    <citation type="submission" date="2019-12" db="EMBL/GenBank/DDBJ databases">
        <title>Complete genome sequence of Algicella marina strain 9Alg 56(T) isolated from the red alga Tichocarpus crinitus.</title>
        <authorList>
            <person name="Kim S.-G."/>
            <person name="Nedashkovskaya O.I."/>
        </authorList>
    </citation>
    <scope>NUCLEOTIDE SEQUENCE [LARGE SCALE GENOMIC DNA]</scope>
    <source>
        <strain evidence="2 3">9Alg 56</strain>
    </source>
</reference>
<accession>A0A6P1T658</accession>